<evidence type="ECO:0000313" key="2">
    <source>
        <dbReference type="EMBL" id="TDS77149.1"/>
    </source>
</evidence>
<feature type="domain" description="HTH marR-type" evidence="1">
    <location>
        <begin position="6"/>
        <end position="144"/>
    </location>
</feature>
<dbReference type="Proteomes" id="UP000295344">
    <property type="component" value="Unassembled WGS sequence"/>
</dbReference>
<proteinExistence type="predicted"/>
<dbReference type="InterPro" id="IPR000835">
    <property type="entry name" value="HTH_MarR-typ"/>
</dbReference>
<evidence type="ECO:0000313" key="3">
    <source>
        <dbReference type="Proteomes" id="UP000295344"/>
    </source>
</evidence>
<dbReference type="SMART" id="SM00347">
    <property type="entry name" value="HTH_MARR"/>
    <property type="match status" value="1"/>
</dbReference>
<dbReference type="InterPro" id="IPR011991">
    <property type="entry name" value="ArsR-like_HTH"/>
</dbReference>
<dbReference type="PANTHER" id="PTHR33164:SF57">
    <property type="entry name" value="MARR-FAMILY TRANSCRIPTIONAL REGULATOR"/>
    <property type="match status" value="1"/>
</dbReference>
<dbReference type="GO" id="GO:0006950">
    <property type="term" value="P:response to stress"/>
    <property type="evidence" value="ECO:0007669"/>
    <property type="project" value="TreeGrafter"/>
</dbReference>
<gene>
    <name evidence="2" type="ORF">CLV52_2089</name>
</gene>
<dbReference type="EMBL" id="SOAM01000002">
    <property type="protein sequence ID" value="TDS77149.1"/>
    <property type="molecule type" value="Genomic_DNA"/>
</dbReference>
<dbReference type="PROSITE" id="PS50995">
    <property type="entry name" value="HTH_MARR_2"/>
    <property type="match status" value="1"/>
</dbReference>
<dbReference type="InterPro" id="IPR036388">
    <property type="entry name" value="WH-like_DNA-bd_sf"/>
</dbReference>
<reference evidence="2 3" key="1">
    <citation type="submission" date="2019-03" db="EMBL/GenBank/DDBJ databases">
        <title>Genomic Encyclopedia of Archaeal and Bacterial Type Strains, Phase II (KMG-II): from individual species to whole genera.</title>
        <authorList>
            <person name="Goeker M."/>
        </authorList>
    </citation>
    <scope>NUCLEOTIDE SEQUENCE [LARGE SCALE GENOMIC DNA]</scope>
    <source>
        <strain evidence="2 3">DSM 24782</strain>
    </source>
</reference>
<organism evidence="2 3">
    <name type="scientific">Amnibacterium kyonggiense</name>
    <dbReference type="NCBI Taxonomy" id="595671"/>
    <lineage>
        <taxon>Bacteria</taxon>
        <taxon>Bacillati</taxon>
        <taxon>Actinomycetota</taxon>
        <taxon>Actinomycetes</taxon>
        <taxon>Micrococcales</taxon>
        <taxon>Microbacteriaceae</taxon>
        <taxon>Amnibacterium</taxon>
    </lineage>
</organism>
<dbReference type="GO" id="GO:0003700">
    <property type="term" value="F:DNA-binding transcription factor activity"/>
    <property type="evidence" value="ECO:0007669"/>
    <property type="project" value="InterPro"/>
</dbReference>
<dbReference type="AlphaFoldDB" id="A0A4R7FLB0"/>
<dbReference type="Pfam" id="PF12802">
    <property type="entry name" value="MarR_2"/>
    <property type="match status" value="1"/>
</dbReference>
<evidence type="ECO:0000259" key="1">
    <source>
        <dbReference type="PROSITE" id="PS50995"/>
    </source>
</evidence>
<sequence length="146" mass="16238">MSAVETDDAIRTIIESFDRIFVGVRRTVRIAAAALGPDVQPAAWPVFREVVRAERVQATTLVATLGMDKSAVSRHLKELREAGLVDAERDPTDARIAWLSPTPLAHERLDAITEAQRERLRVLFASWPADDVERFSALLARFSSTD</sequence>
<dbReference type="InterPro" id="IPR039422">
    <property type="entry name" value="MarR/SlyA-like"/>
</dbReference>
<dbReference type="PANTHER" id="PTHR33164">
    <property type="entry name" value="TRANSCRIPTIONAL REGULATOR, MARR FAMILY"/>
    <property type="match status" value="1"/>
</dbReference>
<keyword evidence="3" id="KW-1185">Reference proteome</keyword>
<dbReference type="InterPro" id="IPR036390">
    <property type="entry name" value="WH_DNA-bd_sf"/>
</dbReference>
<comment type="caution">
    <text evidence="2">The sequence shown here is derived from an EMBL/GenBank/DDBJ whole genome shotgun (WGS) entry which is preliminary data.</text>
</comment>
<dbReference type="CDD" id="cd00090">
    <property type="entry name" value="HTH_ARSR"/>
    <property type="match status" value="1"/>
</dbReference>
<name>A0A4R7FLB0_9MICO</name>
<protein>
    <submittedName>
        <fullName evidence="2">MarR family transcriptional regulator</fullName>
    </submittedName>
</protein>
<accession>A0A4R7FLB0</accession>
<dbReference type="Gene3D" id="1.10.10.10">
    <property type="entry name" value="Winged helix-like DNA-binding domain superfamily/Winged helix DNA-binding domain"/>
    <property type="match status" value="1"/>
</dbReference>
<dbReference type="SUPFAM" id="SSF46785">
    <property type="entry name" value="Winged helix' DNA-binding domain"/>
    <property type="match status" value="1"/>
</dbReference>